<accession>A0A2N7VRG6</accession>
<comment type="caution">
    <text evidence="2">The sequence shown here is derived from an EMBL/GenBank/DDBJ whole genome shotgun (WGS) entry which is preliminary data.</text>
</comment>
<reference evidence="2 3" key="1">
    <citation type="submission" date="2018-01" db="EMBL/GenBank/DDBJ databases">
        <title>Whole genome analyses suggest that Burkholderia sensu lato contains two further novel genera in the rhizoxinica-symbiotica group Mycetohabitans gen. nov., and Trinickia gen. nov.: implications for the evolution of diazotrophy and nodulation in the Burkholderiaceae.</title>
        <authorList>
            <person name="Estrada-de los Santos P."/>
            <person name="Palmer M."/>
            <person name="Chavez-Ramirez B."/>
            <person name="Beukes C."/>
            <person name="Steenkamp E.T."/>
            <person name="Hirsch A.M."/>
            <person name="Manyaka P."/>
            <person name="Maluk M."/>
            <person name="Lafos M."/>
            <person name="Crook M."/>
            <person name="Gross E."/>
            <person name="Simon M.F."/>
            <person name="Bueno dos Reis Junior F."/>
            <person name="Poole P.S."/>
            <person name="Venter S.N."/>
            <person name="James E.K."/>
        </authorList>
    </citation>
    <scope>NUCLEOTIDE SEQUENCE [LARGE SCALE GENOMIC DNA]</scope>
    <source>
        <strain evidence="2 3">GIMN1.004</strain>
    </source>
</reference>
<dbReference type="Proteomes" id="UP000235616">
    <property type="component" value="Unassembled WGS sequence"/>
</dbReference>
<dbReference type="Pfam" id="PF09834">
    <property type="entry name" value="DUF2061"/>
    <property type="match status" value="1"/>
</dbReference>
<gene>
    <name evidence="2" type="ORF">C0Z18_12960</name>
</gene>
<evidence type="ECO:0000313" key="2">
    <source>
        <dbReference type="EMBL" id="PMS19737.1"/>
    </source>
</evidence>
<feature type="domain" description="DUF2061" evidence="1">
    <location>
        <begin position="12"/>
        <end position="62"/>
    </location>
</feature>
<dbReference type="AlphaFoldDB" id="A0A2N7VRG6"/>
<proteinExistence type="predicted"/>
<organism evidence="2 3">
    <name type="scientific">Trinickia dabaoshanensis</name>
    <dbReference type="NCBI Taxonomy" id="564714"/>
    <lineage>
        <taxon>Bacteria</taxon>
        <taxon>Pseudomonadati</taxon>
        <taxon>Pseudomonadota</taxon>
        <taxon>Betaproteobacteria</taxon>
        <taxon>Burkholderiales</taxon>
        <taxon>Burkholderiaceae</taxon>
        <taxon>Trinickia</taxon>
    </lineage>
</organism>
<evidence type="ECO:0000259" key="1">
    <source>
        <dbReference type="Pfam" id="PF09834"/>
    </source>
</evidence>
<keyword evidence="3" id="KW-1185">Reference proteome</keyword>
<name>A0A2N7VRG6_9BURK</name>
<sequence length="71" mass="8135">MTRTVSGRRSVTKAIIYRILIMCLDFGTLYLLTGTIHVAVGFMIISNVYTSIGYFVHERLWAHIKWGIVET</sequence>
<dbReference type="EMBL" id="PNYA01000010">
    <property type="protein sequence ID" value="PMS19737.1"/>
    <property type="molecule type" value="Genomic_DNA"/>
</dbReference>
<evidence type="ECO:0000313" key="3">
    <source>
        <dbReference type="Proteomes" id="UP000235616"/>
    </source>
</evidence>
<dbReference type="RefSeq" id="WP_102645810.1">
    <property type="nucleotide sequence ID" value="NZ_PNYA01000010.1"/>
</dbReference>
<protein>
    <recommendedName>
        <fullName evidence="1">DUF2061 domain-containing protein</fullName>
    </recommendedName>
</protein>
<dbReference type="OrthoDB" id="9133582at2"/>
<dbReference type="InterPro" id="IPR018638">
    <property type="entry name" value="DUF2061_membrane"/>
</dbReference>